<feature type="compositionally biased region" description="Basic and acidic residues" evidence="12">
    <location>
        <begin position="112"/>
        <end position="147"/>
    </location>
</feature>
<dbReference type="CDD" id="cd06160">
    <property type="entry name" value="S2P-M50_like_2"/>
    <property type="match status" value="1"/>
</dbReference>
<dbReference type="GO" id="GO:0006508">
    <property type="term" value="P:proteolysis"/>
    <property type="evidence" value="ECO:0007669"/>
    <property type="project" value="UniProtKB-KW"/>
</dbReference>
<keyword evidence="11 13" id="KW-0472">Membrane</keyword>
<dbReference type="Pfam" id="PF02163">
    <property type="entry name" value="Peptidase_M50"/>
    <property type="match status" value="1"/>
</dbReference>
<keyword evidence="7 13" id="KW-0812">Transmembrane</keyword>
<keyword evidence="6" id="KW-0645">Protease</keyword>
<keyword evidence="9" id="KW-0809">Transit peptide</keyword>
<keyword evidence="10 13" id="KW-1133">Transmembrane helix</keyword>
<feature type="transmembrane region" description="Helical" evidence="13">
    <location>
        <begin position="626"/>
        <end position="650"/>
    </location>
</feature>
<organism evidence="16 17">
    <name type="scientific">Fistulifera solaris</name>
    <name type="common">Oleaginous diatom</name>
    <dbReference type="NCBI Taxonomy" id="1519565"/>
    <lineage>
        <taxon>Eukaryota</taxon>
        <taxon>Sar</taxon>
        <taxon>Stramenopiles</taxon>
        <taxon>Ochrophyta</taxon>
        <taxon>Bacillariophyta</taxon>
        <taxon>Bacillariophyceae</taxon>
        <taxon>Bacillariophycidae</taxon>
        <taxon>Naviculales</taxon>
        <taxon>Naviculaceae</taxon>
        <taxon>Fistulifera</taxon>
    </lineage>
</organism>
<feature type="domain" description="Peptidase M50" evidence="15">
    <location>
        <begin position="566"/>
        <end position="751"/>
    </location>
</feature>
<keyword evidence="4" id="KW-0150">Chloroplast</keyword>
<feature type="compositionally biased region" description="Polar residues" evidence="12">
    <location>
        <begin position="195"/>
        <end position="217"/>
    </location>
</feature>
<feature type="transmembrane region" description="Helical" evidence="13">
    <location>
        <begin position="746"/>
        <end position="772"/>
    </location>
</feature>
<dbReference type="Proteomes" id="UP000198406">
    <property type="component" value="Unassembled WGS sequence"/>
</dbReference>
<dbReference type="InterPro" id="IPR008915">
    <property type="entry name" value="Peptidase_M50"/>
</dbReference>
<dbReference type="EMBL" id="BDSP01000278">
    <property type="protein sequence ID" value="GAX28665.1"/>
    <property type="molecule type" value="Genomic_DNA"/>
</dbReference>
<evidence type="ECO:0000256" key="5">
    <source>
        <dbReference type="ARBA" id="ARBA00022640"/>
    </source>
</evidence>
<feature type="transmembrane region" description="Helical" evidence="13">
    <location>
        <begin position="792"/>
        <end position="809"/>
    </location>
</feature>
<dbReference type="PANTHER" id="PTHR31412:SF0">
    <property type="entry name" value="ZINC METALLOPROTEASE EGY1, CHLOROPLASTIC-RELATED"/>
    <property type="match status" value="1"/>
</dbReference>
<feature type="signal peptide" evidence="14">
    <location>
        <begin position="1"/>
        <end position="22"/>
    </location>
</feature>
<feature type="region of interest" description="Disordered" evidence="12">
    <location>
        <begin position="195"/>
        <end position="226"/>
    </location>
</feature>
<protein>
    <recommendedName>
        <fullName evidence="15">Peptidase M50 domain-containing protein</fullName>
    </recommendedName>
</protein>
<sequence length="811" mass="88709">MRRVISVAYLFLLFLRLRVNHAFVVPAQRSTIALTSSTSRLTRSNPTTELFFSTNNNDENITIDDESDKSDGKFNRFKSLLGRLLVKETPSSSTSSLSEEDTSRDTSLLVVEKGEIDNNTSNKKDEQKDEPLEPMEQAKRLRSAAEKARLEAERMDVALTLEKIARLEKELTKPNAEVETLQQQLTALQRKLAQSSSLSSTNGSHATITDSATSTETPKSDEKVTPVKEVRDFSSTELSKIVEPVDEDDIQANIVILEKTPKFMLETLAAGSGEVPDENGAYNLTNVAIKLDQVRRYDFSNSPKPAPSFTAAQIKEKEEELKKEAIWWMMSPLKAKAGGNSTRFALLLLEFEYYTNDVIIGEEDAGELYAKLKENNEWLQLFNKSQVDSGIDMLYPACTRRSEIPTEAVMERFMQQVLPQTDFVPLGTYQKVESGYIIRGNAKRDNSKVVESIDRTLGPMAEKMTVLYTTDFTIYTDDEISRDPFFDPISVPPMLYIIGPEATRESKPIQLGITSALGLATSWYLSIYPFLFNAGIAKRVDDDLALVDAGLQPDLLWLTDLSVPLFASFMSILLAHEMGHIIAAGIHKFKSSVPTFVPSLITGVTSTVTTFKTLPPTKNAMFDFGLAGPALGLFASVAALAVGSQLTVAGDPTNFPALPLDILRQSTLGGGIIDYFLGGGALYIPEGALGTTAAAQMTIPLHPIALAGYIGLIVNALSLLPIGTTDGGRIALALFGRASKLAVGNMTMLALLIAGVLGSDLFLFYFAFCLAFQSGNEVPARNEVENVDMTRVFAATGAYVIVLLALIPFQI</sequence>
<evidence type="ECO:0000256" key="4">
    <source>
        <dbReference type="ARBA" id="ARBA00022528"/>
    </source>
</evidence>
<evidence type="ECO:0000256" key="3">
    <source>
        <dbReference type="ARBA" id="ARBA00007931"/>
    </source>
</evidence>
<proteinExistence type="inferred from homology"/>
<feature type="compositionally biased region" description="Low complexity" evidence="12">
    <location>
        <begin position="45"/>
        <end position="60"/>
    </location>
</feature>
<dbReference type="OrthoDB" id="47355at2759"/>
<evidence type="ECO:0000256" key="1">
    <source>
        <dbReference type="ARBA" id="ARBA00004141"/>
    </source>
</evidence>
<comment type="caution">
    <text evidence="16">The sequence shown here is derived from an EMBL/GenBank/DDBJ whole genome shotgun (WGS) entry which is preliminary data.</text>
</comment>
<keyword evidence="14" id="KW-0732">Signal</keyword>
<accession>A0A1Z5KRD3</accession>
<dbReference type="InterPro" id="IPR044838">
    <property type="entry name" value="EGY1-like"/>
</dbReference>
<evidence type="ECO:0000256" key="13">
    <source>
        <dbReference type="SAM" id="Phobius"/>
    </source>
</evidence>
<gene>
    <name evidence="16" type="ORF">FisN_33Hh061</name>
</gene>
<evidence type="ECO:0000256" key="9">
    <source>
        <dbReference type="ARBA" id="ARBA00022946"/>
    </source>
</evidence>
<evidence type="ECO:0000256" key="11">
    <source>
        <dbReference type="ARBA" id="ARBA00023136"/>
    </source>
</evidence>
<evidence type="ECO:0000256" key="8">
    <source>
        <dbReference type="ARBA" id="ARBA00022801"/>
    </source>
</evidence>
<evidence type="ECO:0000256" key="7">
    <source>
        <dbReference type="ARBA" id="ARBA00022692"/>
    </source>
</evidence>
<feature type="region of interest" description="Disordered" evidence="12">
    <location>
        <begin position="91"/>
        <end position="147"/>
    </location>
</feature>
<feature type="transmembrane region" description="Helical" evidence="13">
    <location>
        <begin position="662"/>
        <end position="684"/>
    </location>
</feature>
<evidence type="ECO:0000256" key="14">
    <source>
        <dbReference type="SAM" id="SignalP"/>
    </source>
</evidence>
<comment type="similarity">
    <text evidence="3">Belongs to the peptidase M50B family.</text>
</comment>
<feature type="transmembrane region" description="Helical" evidence="13">
    <location>
        <begin position="704"/>
        <end position="725"/>
    </location>
</feature>
<keyword evidence="17" id="KW-1185">Reference proteome</keyword>
<evidence type="ECO:0000256" key="12">
    <source>
        <dbReference type="SAM" id="MobiDB-lite"/>
    </source>
</evidence>
<reference evidence="16 17" key="1">
    <citation type="journal article" date="2015" name="Plant Cell">
        <title>Oil accumulation by the oleaginous diatom Fistulifera solaris as revealed by the genome and transcriptome.</title>
        <authorList>
            <person name="Tanaka T."/>
            <person name="Maeda Y."/>
            <person name="Veluchamy A."/>
            <person name="Tanaka M."/>
            <person name="Abida H."/>
            <person name="Marechal E."/>
            <person name="Bowler C."/>
            <person name="Muto M."/>
            <person name="Sunaga Y."/>
            <person name="Tanaka M."/>
            <person name="Yoshino T."/>
            <person name="Taniguchi T."/>
            <person name="Fukuda Y."/>
            <person name="Nemoto M."/>
            <person name="Matsumoto M."/>
            <person name="Wong P.S."/>
            <person name="Aburatani S."/>
            <person name="Fujibuchi W."/>
        </authorList>
    </citation>
    <scope>NUCLEOTIDE SEQUENCE [LARGE SCALE GENOMIC DNA]</scope>
    <source>
        <strain evidence="16 17">JPCC DA0580</strain>
    </source>
</reference>
<evidence type="ECO:0000256" key="2">
    <source>
        <dbReference type="ARBA" id="ARBA00004229"/>
    </source>
</evidence>
<evidence type="ECO:0000259" key="15">
    <source>
        <dbReference type="Pfam" id="PF02163"/>
    </source>
</evidence>
<comment type="subcellular location">
    <subcellularLocation>
        <location evidence="1">Membrane</location>
        <topology evidence="1">Multi-pass membrane protein</topology>
    </subcellularLocation>
    <subcellularLocation>
        <location evidence="2">Plastid</location>
        <location evidence="2">Chloroplast</location>
    </subcellularLocation>
</comment>
<feature type="chain" id="PRO_5012690126" description="Peptidase M50 domain-containing protein" evidence="14">
    <location>
        <begin position="23"/>
        <end position="811"/>
    </location>
</feature>
<keyword evidence="8" id="KW-0378">Hydrolase</keyword>
<dbReference type="AlphaFoldDB" id="A0A1Z5KRD3"/>
<dbReference type="GO" id="GO:0008233">
    <property type="term" value="F:peptidase activity"/>
    <property type="evidence" value="ECO:0007669"/>
    <property type="project" value="UniProtKB-KW"/>
</dbReference>
<dbReference type="InParanoid" id="A0A1Z5KRD3"/>
<feature type="region of interest" description="Disordered" evidence="12">
    <location>
        <begin position="45"/>
        <end position="68"/>
    </location>
</feature>
<name>A0A1Z5KRD3_FISSO</name>
<evidence type="ECO:0000313" key="16">
    <source>
        <dbReference type="EMBL" id="GAX28665.1"/>
    </source>
</evidence>
<dbReference type="GO" id="GO:0016020">
    <property type="term" value="C:membrane"/>
    <property type="evidence" value="ECO:0007669"/>
    <property type="project" value="UniProtKB-SubCell"/>
</dbReference>
<evidence type="ECO:0000313" key="17">
    <source>
        <dbReference type="Proteomes" id="UP000198406"/>
    </source>
</evidence>
<keyword evidence="5" id="KW-0934">Plastid</keyword>
<dbReference type="GO" id="GO:0009507">
    <property type="term" value="C:chloroplast"/>
    <property type="evidence" value="ECO:0007669"/>
    <property type="project" value="UniProtKB-SubCell"/>
</dbReference>
<evidence type="ECO:0000256" key="6">
    <source>
        <dbReference type="ARBA" id="ARBA00022670"/>
    </source>
</evidence>
<evidence type="ECO:0000256" key="10">
    <source>
        <dbReference type="ARBA" id="ARBA00022989"/>
    </source>
</evidence>
<dbReference type="PANTHER" id="PTHR31412">
    <property type="entry name" value="ZINC METALLOPROTEASE EGY1"/>
    <property type="match status" value="1"/>
</dbReference>